<evidence type="ECO:0008006" key="2">
    <source>
        <dbReference type="Google" id="ProtNLM"/>
    </source>
</evidence>
<dbReference type="EMBL" id="MWBQ01000124">
    <property type="protein sequence ID" value="OQA56212.1"/>
    <property type="molecule type" value="Genomic_DNA"/>
</dbReference>
<dbReference type="InterPro" id="IPR007438">
    <property type="entry name" value="DUF488"/>
</dbReference>
<comment type="caution">
    <text evidence="1">The sequence shown here is derived from an EMBL/GenBank/DDBJ whole genome shotgun (WGS) entry which is preliminary data.</text>
</comment>
<protein>
    <recommendedName>
        <fullName evidence="2">DUF488 domain-containing protein</fullName>
    </recommendedName>
</protein>
<accession>A0A1V5SQI4</accession>
<dbReference type="Pfam" id="PF04343">
    <property type="entry name" value="DUF488"/>
    <property type="match status" value="1"/>
</dbReference>
<evidence type="ECO:0000313" key="1">
    <source>
        <dbReference type="EMBL" id="OQA56212.1"/>
    </source>
</evidence>
<dbReference type="AlphaFoldDB" id="A0A1V5SQI4"/>
<gene>
    <name evidence="1" type="ORF">BWY41_01542</name>
</gene>
<dbReference type="Proteomes" id="UP000485569">
    <property type="component" value="Unassembled WGS sequence"/>
</dbReference>
<dbReference type="PANTHER" id="PTHR39337">
    <property type="entry name" value="BLR5642 PROTEIN"/>
    <property type="match status" value="1"/>
</dbReference>
<name>A0A1V5SQI4_9BACT</name>
<sequence length="290" mass="33855">MALLSIFDGQLTAKQFQKYLFLFTREQTIKSFDFIPYRYGCFSFQANQDIATLTKYGYCGIVETDNGKFYKLLNDDNYIDTIKLEDRKSLLEIKEQFGKLSQSDLIRYTYRQYPYYAIKSTIAKELLNKKELNTIEQQKPHYAHKQLFTIGYEGISLETYINKLIINDVNVLCDVRKNAYSQKYGFSKQTLELACKGADIEYIHIPSLGIVSAKRQDLQTQADYDYLFQEYRETTLIENKDSLLTIRNLLDEGKRVALTCFEKDPKQCHRTCVANALMQLPATDYKLQCL</sequence>
<dbReference type="PANTHER" id="PTHR39337:SF1">
    <property type="entry name" value="BLR5642 PROTEIN"/>
    <property type="match status" value="1"/>
</dbReference>
<organism evidence="1">
    <name type="scientific">Candidatus Atribacter allofermentans</name>
    <dbReference type="NCBI Taxonomy" id="1852833"/>
    <lineage>
        <taxon>Bacteria</taxon>
        <taxon>Pseudomonadati</taxon>
        <taxon>Atribacterota</taxon>
        <taxon>Atribacteria</taxon>
        <taxon>Atribacterales</taxon>
        <taxon>Atribacteraceae</taxon>
        <taxon>Atribacter</taxon>
    </lineage>
</organism>
<proteinExistence type="predicted"/>
<reference evidence="1" key="1">
    <citation type="submission" date="2017-02" db="EMBL/GenBank/DDBJ databases">
        <title>Delving into the versatile metabolic prowess of the omnipresent phylum Bacteroidetes.</title>
        <authorList>
            <person name="Nobu M.K."/>
            <person name="Mei R."/>
            <person name="Narihiro T."/>
            <person name="Kuroda K."/>
            <person name="Liu W.-T."/>
        </authorList>
    </citation>
    <scope>NUCLEOTIDE SEQUENCE</scope>
    <source>
        <strain evidence="1">ADurb.Bin276</strain>
    </source>
</reference>